<name>A0A3Q3IVK1_MONAL</name>
<evidence type="ECO:0000256" key="1">
    <source>
        <dbReference type="SAM" id="MobiDB-lite"/>
    </source>
</evidence>
<reference evidence="3" key="2">
    <citation type="submission" date="2025-09" db="UniProtKB">
        <authorList>
            <consortium name="Ensembl"/>
        </authorList>
    </citation>
    <scope>IDENTIFICATION</scope>
</reference>
<keyword evidence="2" id="KW-0812">Transmembrane</keyword>
<proteinExistence type="predicted"/>
<evidence type="ECO:0000313" key="4">
    <source>
        <dbReference type="Proteomes" id="UP000261600"/>
    </source>
</evidence>
<evidence type="ECO:0000256" key="2">
    <source>
        <dbReference type="SAM" id="Phobius"/>
    </source>
</evidence>
<keyword evidence="2" id="KW-1133">Transmembrane helix</keyword>
<keyword evidence="4" id="KW-1185">Reference proteome</keyword>
<feature type="transmembrane region" description="Helical" evidence="2">
    <location>
        <begin position="17"/>
        <end position="37"/>
    </location>
</feature>
<protein>
    <submittedName>
        <fullName evidence="3">Uncharacterized protein</fullName>
    </submittedName>
</protein>
<evidence type="ECO:0000313" key="3">
    <source>
        <dbReference type="Ensembl" id="ENSMALP00000009508.1"/>
    </source>
</evidence>
<keyword evidence="2" id="KW-0472">Membrane</keyword>
<accession>A0A3Q3IVK1</accession>
<feature type="compositionally biased region" description="Basic and acidic residues" evidence="1">
    <location>
        <begin position="52"/>
        <end position="69"/>
    </location>
</feature>
<reference evidence="3" key="1">
    <citation type="submission" date="2025-08" db="UniProtKB">
        <authorList>
            <consortium name="Ensembl"/>
        </authorList>
    </citation>
    <scope>IDENTIFICATION</scope>
</reference>
<organism evidence="3 4">
    <name type="scientific">Monopterus albus</name>
    <name type="common">Swamp eel</name>
    <dbReference type="NCBI Taxonomy" id="43700"/>
    <lineage>
        <taxon>Eukaryota</taxon>
        <taxon>Metazoa</taxon>
        <taxon>Chordata</taxon>
        <taxon>Craniata</taxon>
        <taxon>Vertebrata</taxon>
        <taxon>Euteleostomi</taxon>
        <taxon>Actinopterygii</taxon>
        <taxon>Neopterygii</taxon>
        <taxon>Teleostei</taxon>
        <taxon>Neoteleostei</taxon>
        <taxon>Acanthomorphata</taxon>
        <taxon>Anabantaria</taxon>
        <taxon>Synbranchiformes</taxon>
        <taxon>Synbranchidae</taxon>
        <taxon>Monopterus</taxon>
    </lineage>
</organism>
<feature type="compositionally biased region" description="Basic and acidic residues" evidence="1">
    <location>
        <begin position="76"/>
        <end position="102"/>
    </location>
</feature>
<feature type="region of interest" description="Disordered" evidence="1">
    <location>
        <begin position="48"/>
        <end position="109"/>
    </location>
</feature>
<dbReference type="Proteomes" id="UP000261600">
    <property type="component" value="Unplaced"/>
</dbReference>
<sequence length="109" mass="12520">AMDTLSIFSLGMSNTSASLYVGFSVFFLMEVFLFFSLRPSQIREAFTYGSEGETRREREKDEKGEEKTRKMGGLGKDCEKGNTPGRKKEERENPQRLNRQDSLHITQTQ</sequence>
<dbReference type="Ensembl" id="ENSMALT00000009707.1">
    <property type="protein sequence ID" value="ENSMALP00000009508.1"/>
    <property type="gene ID" value="ENSMALG00000006762.1"/>
</dbReference>
<dbReference type="AlphaFoldDB" id="A0A3Q3IVK1"/>